<gene>
    <name evidence="12" type="ORF">C1949_14815</name>
</gene>
<dbReference type="GO" id="GO:0046872">
    <property type="term" value="F:metal ion binding"/>
    <property type="evidence" value="ECO:0007669"/>
    <property type="project" value="UniProtKB-KW"/>
</dbReference>
<keyword evidence="9" id="KW-0460">Magnesium</keyword>
<comment type="catalytic activity">
    <reaction evidence="1">
        <text>Hydrolytically removes 5'-nucleotides successively from the 3'-hydroxy termini of 3'-hydroxy-terminated oligonucleotides.</text>
        <dbReference type="EC" id="3.1.4.1"/>
    </reaction>
</comment>
<evidence type="ECO:0000256" key="5">
    <source>
        <dbReference type="ARBA" id="ARBA00012029"/>
    </source>
</evidence>
<dbReference type="Pfam" id="PF08774">
    <property type="entry name" value="VRR_NUC"/>
    <property type="match status" value="1"/>
</dbReference>
<comment type="cofactor">
    <cofactor evidence="2">
        <name>Mn(2+)</name>
        <dbReference type="ChEBI" id="CHEBI:29035"/>
    </cofactor>
</comment>
<feature type="domain" description="VRR-NUC" evidence="11">
    <location>
        <begin position="429"/>
        <end position="543"/>
    </location>
</feature>
<evidence type="ECO:0000313" key="12">
    <source>
        <dbReference type="EMBL" id="POB01978.1"/>
    </source>
</evidence>
<keyword evidence="10" id="KW-0464">Manganese</keyword>
<comment type="caution">
    <text evidence="12">The sequence shown here is derived from an EMBL/GenBank/DDBJ whole genome shotgun (WGS) entry which is preliminary data.</text>
</comment>
<dbReference type="Proteomes" id="UP000243451">
    <property type="component" value="Unassembled WGS sequence"/>
</dbReference>
<dbReference type="EMBL" id="PPSK01000016">
    <property type="protein sequence ID" value="POB01978.1"/>
    <property type="molecule type" value="Genomic_DNA"/>
</dbReference>
<dbReference type="InterPro" id="IPR033315">
    <property type="entry name" value="Fan1-like"/>
</dbReference>
<keyword evidence="6" id="KW-0540">Nuclease</keyword>
<dbReference type="Gene3D" id="3.40.1350.10">
    <property type="match status" value="1"/>
</dbReference>
<keyword evidence="7" id="KW-0479">Metal-binding</keyword>
<dbReference type="AlphaFoldDB" id="A0A2P4ESJ3"/>
<organism evidence="12 13">
    <name type="scientific">Halopseudomonas oceani</name>
    <dbReference type="NCBI Taxonomy" id="1708783"/>
    <lineage>
        <taxon>Bacteria</taxon>
        <taxon>Pseudomonadati</taxon>
        <taxon>Pseudomonadota</taxon>
        <taxon>Gammaproteobacteria</taxon>
        <taxon>Pseudomonadales</taxon>
        <taxon>Pseudomonadaceae</taxon>
        <taxon>Halopseudomonas</taxon>
    </lineage>
</organism>
<dbReference type="OrthoDB" id="9803913at2"/>
<dbReference type="EC" id="3.1.4.1" evidence="5"/>
<dbReference type="InterPro" id="IPR049125">
    <property type="entry name" value="FAN1-like_WH"/>
</dbReference>
<evidence type="ECO:0000259" key="11">
    <source>
        <dbReference type="SMART" id="SM00990"/>
    </source>
</evidence>
<evidence type="ECO:0000256" key="10">
    <source>
        <dbReference type="ARBA" id="ARBA00023211"/>
    </source>
</evidence>
<accession>A0A2P4ESJ3</accession>
<dbReference type="GO" id="GO:0003676">
    <property type="term" value="F:nucleic acid binding"/>
    <property type="evidence" value="ECO:0007669"/>
    <property type="project" value="InterPro"/>
</dbReference>
<reference evidence="12 13" key="1">
    <citation type="submission" date="2018-01" db="EMBL/GenBank/DDBJ databases">
        <title>Draft genome of the type strain Pseudomonas oceani DSM 100277 isolated from the deep water in Okinawa trough, northwestern Pacific Ocean.</title>
        <authorList>
            <person name="Gomila M."/>
            <person name="Mulet M."/>
            <person name="Garcia-Valdes E."/>
            <person name="Lalucat J."/>
        </authorList>
    </citation>
    <scope>NUCLEOTIDE SEQUENCE [LARGE SCALE GENOMIC DNA]</scope>
    <source>
        <strain evidence="12 13">DSM 100277</strain>
    </source>
</reference>
<dbReference type="Pfam" id="PF21315">
    <property type="entry name" value="FAN1_HTH"/>
    <property type="match status" value="1"/>
</dbReference>
<evidence type="ECO:0000256" key="2">
    <source>
        <dbReference type="ARBA" id="ARBA00001936"/>
    </source>
</evidence>
<dbReference type="GO" id="GO:0004528">
    <property type="term" value="F:phosphodiesterase I activity"/>
    <property type="evidence" value="ECO:0007669"/>
    <property type="project" value="UniProtKB-EC"/>
</dbReference>
<dbReference type="InterPro" id="IPR011856">
    <property type="entry name" value="tRNA_endonuc-like_dom_sf"/>
</dbReference>
<evidence type="ECO:0000256" key="7">
    <source>
        <dbReference type="ARBA" id="ARBA00022723"/>
    </source>
</evidence>
<keyword evidence="8" id="KW-0378">Hydrolase</keyword>
<sequence length="546" mass="62708">MPALLATDFYYLRNFEFVLEWVSARYDDLLGEQERRFVQHFPTLPERSRALLVRLIMRKGDHFRVSRLRYEEIGDIESAAQPLLDLNWLSVEEPIDVSSLARLLLKTELASLDLGVEQAGKLGKQALIDTLLAGNHAPRPWHAWPGIPTDNVLSLQISDLCDHFRLLFFGNLSQDWSEFVLTELDVQQYESVPFPAHSRSFHQPCDVDQYIFLRRCRDELEAGDDAMTIVAQLAPFATDNPWIERRHQRLRFQLGQQLEREQQLEQALALYLQCSHSEARQRAIRLHERLEQYEQAYTLATTAHAAPHTASEQQLVERALKRLGRKLQQPVPSPVPKPETKTTQLILPGPDPQGVELAVAAHLATPEAPVFYVENALICSLFGLLCWDAIFAPLPGAFFHPFQSGPADLYDADFADRRAALFDAALARLDDGSYRDHIRSTWQRKQGLQSPFVFWGLLDEPLLELALHCIPARHLRLWCERMLKDIRANRAGMPDLIQFWPAEQRYCMVEVKGPGDRLQDNQRRWLAFCAEHAMPVEVVHVQWEAP</sequence>
<comment type="similarity">
    <text evidence="4">Belongs to the FAN1 family.</text>
</comment>
<dbReference type="GO" id="GO:0036297">
    <property type="term" value="P:interstrand cross-link repair"/>
    <property type="evidence" value="ECO:0007669"/>
    <property type="project" value="InterPro"/>
</dbReference>
<comment type="cofactor">
    <cofactor evidence="3">
        <name>Mg(2+)</name>
        <dbReference type="ChEBI" id="CHEBI:18420"/>
    </cofactor>
</comment>
<dbReference type="FunFam" id="3.40.1350.10:FF:000024">
    <property type="entry name" value="Fanconi-associated nuclease"/>
    <property type="match status" value="1"/>
</dbReference>
<proteinExistence type="inferred from homology"/>
<evidence type="ECO:0000256" key="9">
    <source>
        <dbReference type="ARBA" id="ARBA00022842"/>
    </source>
</evidence>
<dbReference type="PANTHER" id="PTHR15749:SF4">
    <property type="entry name" value="FANCONI-ASSOCIATED NUCLEASE 1"/>
    <property type="match status" value="1"/>
</dbReference>
<keyword evidence="13" id="KW-1185">Reference proteome</keyword>
<protein>
    <recommendedName>
        <fullName evidence="5">phosphodiesterase I</fullName>
        <ecNumber evidence="5">3.1.4.1</ecNumber>
    </recommendedName>
</protein>
<evidence type="ECO:0000256" key="1">
    <source>
        <dbReference type="ARBA" id="ARBA00000983"/>
    </source>
</evidence>
<evidence type="ECO:0000256" key="3">
    <source>
        <dbReference type="ARBA" id="ARBA00001946"/>
    </source>
</evidence>
<name>A0A2P4ESJ3_9GAMM</name>
<evidence type="ECO:0000256" key="4">
    <source>
        <dbReference type="ARBA" id="ARBA00005533"/>
    </source>
</evidence>
<dbReference type="InterPro" id="IPR014883">
    <property type="entry name" value="VRR_NUC"/>
</dbReference>
<dbReference type="PANTHER" id="PTHR15749">
    <property type="entry name" value="FANCONI-ASSOCIATED NUCLEASE 1"/>
    <property type="match status" value="1"/>
</dbReference>
<dbReference type="RefSeq" id="WP_104739254.1">
    <property type="nucleotide sequence ID" value="NZ_BMHR01000014.1"/>
</dbReference>
<evidence type="ECO:0000256" key="6">
    <source>
        <dbReference type="ARBA" id="ARBA00022722"/>
    </source>
</evidence>
<dbReference type="SMART" id="SM00990">
    <property type="entry name" value="VRR_NUC"/>
    <property type="match status" value="1"/>
</dbReference>
<evidence type="ECO:0000256" key="8">
    <source>
        <dbReference type="ARBA" id="ARBA00022801"/>
    </source>
</evidence>
<evidence type="ECO:0000313" key="13">
    <source>
        <dbReference type="Proteomes" id="UP000243451"/>
    </source>
</evidence>